<proteinExistence type="inferred from homology"/>
<dbReference type="PANTHER" id="PTHR46847">
    <property type="entry name" value="D-ALLOSE-BINDING PERIPLASMIC PROTEIN-RELATED"/>
    <property type="match status" value="1"/>
</dbReference>
<keyword evidence="3 4" id="KW-0732">Signal</keyword>
<gene>
    <name evidence="6" type="ORF">ACFOGJ_04005</name>
</gene>
<protein>
    <submittedName>
        <fullName evidence="6">Substrate-binding domain-containing protein</fullName>
    </submittedName>
</protein>
<dbReference type="InterPro" id="IPR028082">
    <property type="entry name" value="Peripla_BP_I"/>
</dbReference>
<evidence type="ECO:0000256" key="2">
    <source>
        <dbReference type="ARBA" id="ARBA00007639"/>
    </source>
</evidence>
<reference evidence="7" key="1">
    <citation type="journal article" date="2019" name="Int. J. Syst. Evol. Microbiol.">
        <title>The Global Catalogue of Microorganisms (GCM) 10K type strain sequencing project: providing services to taxonomists for standard genome sequencing and annotation.</title>
        <authorList>
            <consortium name="The Broad Institute Genomics Platform"/>
            <consortium name="The Broad Institute Genome Sequencing Center for Infectious Disease"/>
            <person name="Wu L."/>
            <person name="Ma J."/>
        </authorList>
    </citation>
    <scope>NUCLEOTIDE SEQUENCE [LARGE SCALE GENOMIC DNA]</scope>
    <source>
        <strain evidence="7">KCTC 42964</strain>
    </source>
</reference>
<evidence type="ECO:0000256" key="3">
    <source>
        <dbReference type="ARBA" id="ARBA00022729"/>
    </source>
</evidence>
<evidence type="ECO:0000256" key="1">
    <source>
        <dbReference type="ARBA" id="ARBA00004196"/>
    </source>
</evidence>
<sequence length="357" mass="38806">MIQLRDCLPVRGLALAGTVAALLLSGGALADQAARDAQDKAAAETVDTSRFKEEPPYKIGVSAGYLSNSWVVFALQHIRWEASKHPEVEEVIVTDAAFNPAKQVSDIEDLLRQDIDLLLYWPVDDAAIADVLQRAVDAGVPTINTGGGFTDSPGTIANAYISQWSLGEDVARRLMEDLDGKGKIIAMLPIAGTTAAVDQLDALKTVLKEYPEVELLTAEYGDWNRAKAKQITENLLQRYPRIDGVFSPAGQMSIGVAEAFEEAGRLDEVTMSPGDEYNGWLKWVAEHRQGGAVTFPTRAGQVAVQKGLKILKGEPVTRGTAVKDPFISPENVDAHVDMEAPDDWWASELPPEFLPER</sequence>
<dbReference type="Pfam" id="PF13407">
    <property type="entry name" value="Peripla_BP_4"/>
    <property type="match status" value="1"/>
</dbReference>
<dbReference type="RefSeq" id="WP_379898321.1">
    <property type="nucleotide sequence ID" value="NZ_JBHRTR010000011.1"/>
</dbReference>
<name>A0ABV7KVN8_9PROT</name>
<dbReference type="PANTHER" id="PTHR46847:SF1">
    <property type="entry name" value="D-ALLOSE-BINDING PERIPLASMIC PROTEIN-RELATED"/>
    <property type="match status" value="1"/>
</dbReference>
<comment type="similarity">
    <text evidence="2">Belongs to the bacterial solute-binding protein 2 family.</text>
</comment>
<keyword evidence="7" id="KW-1185">Reference proteome</keyword>
<dbReference type="Proteomes" id="UP001595528">
    <property type="component" value="Unassembled WGS sequence"/>
</dbReference>
<evidence type="ECO:0000259" key="5">
    <source>
        <dbReference type="Pfam" id="PF13407"/>
    </source>
</evidence>
<evidence type="ECO:0000313" key="6">
    <source>
        <dbReference type="EMBL" id="MFC3226377.1"/>
    </source>
</evidence>
<comment type="subcellular location">
    <subcellularLocation>
        <location evidence="1">Cell envelope</location>
    </subcellularLocation>
</comment>
<feature type="signal peptide" evidence="4">
    <location>
        <begin position="1"/>
        <end position="30"/>
    </location>
</feature>
<feature type="domain" description="Periplasmic binding protein" evidence="5">
    <location>
        <begin position="59"/>
        <end position="314"/>
    </location>
</feature>
<dbReference type="SUPFAM" id="SSF53822">
    <property type="entry name" value="Periplasmic binding protein-like I"/>
    <property type="match status" value="1"/>
</dbReference>
<feature type="chain" id="PRO_5047224320" evidence="4">
    <location>
        <begin position="31"/>
        <end position="357"/>
    </location>
</feature>
<evidence type="ECO:0000313" key="7">
    <source>
        <dbReference type="Proteomes" id="UP001595528"/>
    </source>
</evidence>
<dbReference type="Gene3D" id="3.40.50.2300">
    <property type="match status" value="2"/>
</dbReference>
<evidence type="ECO:0000256" key="4">
    <source>
        <dbReference type="SAM" id="SignalP"/>
    </source>
</evidence>
<accession>A0ABV7KVN8</accession>
<dbReference type="EMBL" id="JBHRTR010000011">
    <property type="protein sequence ID" value="MFC3226377.1"/>
    <property type="molecule type" value="Genomic_DNA"/>
</dbReference>
<dbReference type="InterPro" id="IPR025997">
    <property type="entry name" value="SBP_2_dom"/>
</dbReference>
<comment type="caution">
    <text evidence="6">The sequence shown here is derived from an EMBL/GenBank/DDBJ whole genome shotgun (WGS) entry which is preliminary data.</text>
</comment>
<organism evidence="6 7">
    <name type="scientific">Marinibaculum pumilum</name>
    <dbReference type="NCBI Taxonomy" id="1766165"/>
    <lineage>
        <taxon>Bacteria</taxon>
        <taxon>Pseudomonadati</taxon>
        <taxon>Pseudomonadota</taxon>
        <taxon>Alphaproteobacteria</taxon>
        <taxon>Rhodospirillales</taxon>
        <taxon>Rhodospirillaceae</taxon>
        <taxon>Marinibaculum</taxon>
    </lineage>
</organism>